<accession>A0A1L8CPI5</accession>
<protein>
    <submittedName>
        <fullName evidence="1">Uncharacterized protein</fullName>
    </submittedName>
</protein>
<evidence type="ECO:0000313" key="1">
    <source>
        <dbReference type="EMBL" id="GAV20832.1"/>
    </source>
</evidence>
<evidence type="ECO:0000313" key="2">
    <source>
        <dbReference type="Proteomes" id="UP000231632"/>
    </source>
</evidence>
<organism evidence="1 2">
    <name type="scientific">Mariprofundus micogutta</name>
    <dbReference type="NCBI Taxonomy" id="1921010"/>
    <lineage>
        <taxon>Bacteria</taxon>
        <taxon>Pseudomonadati</taxon>
        <taxon>Pseudomonadota</taxon>
        <taxon>Candidatius Mariprofundia</taxon>
        <taxon>Mariprofundales</taxon>
        <taxon>Mariprofundaceae</taxon>
        <taxon>Mariprofundus</taxon>
    </lineage>
</organism>
<dbReference type="AlphaFoldDB" id="A0A1L8CPI5"/>
<sequence>MVSISTIRDGKYYDNSCVLKAGEHDFIKRDSFVLYSRARIEPAEKIMKGVECNEFIYKGIMNANSFQSICDGLMKSHHASPKVKKFFSDSVG</sequence>
<reference evidence="1 2" key="1">
    <citation type="journal article" date="2017" name="Arch. Microbiol.">
        <title>Mariprofundus micogutta sp. nov., a novel iron-oxidizing zetaproteobacterium isolated from a deep-sea hydrothermal field at the Bayonnaise knoll of the Izu-Ogasawara arc, and a description of Mariprofundales ord. nov. and Zetaproteobacteria classis nov.</title>
        <authorList>
            <person name="Makita H."/>
            <person name="Tanaka E."/>
            <person name="Mitsunobu S."/>
            <person name="Miyazaki M."/>
            <person name="Nunoura T."/>
            <person name="Uematsu K."/>
            <person name="Takaki Y."/>
            <person name="Nishi S."/>
            <person name="Shimamura S."/>
            <person name="Takai K."/>
        </authorList>
    </citation>
    <scope>NUCLEOTIDE SEQUENCE [LARGE SCALE GENOMIC DNA]</scope>
    <source>
        <strain evidence="1 2">ET2</strain>
    </source>
</reference>
<comment type="caution">
    <text evidence="1">The sequence shown here is derived from an EMBL/GenBank/DDBJ whole genome shotgun (WGS) entry which is preliminary data.</text>
</comment>
<keyword evidence="2" id="KW-1185">Reference proteome</keyword>
<dbReference type="EMBL" id="BDFD01000016">
    <property type="protein sequence ID" value="GAV20832.1"/>
    <property type="molecule type" value="Genomic_DNA"/>
</dbReference>
<name>A0A1L8CPI5_9PROT</name>
<gene>
    <name evidence="1" type="ORF">MMIC_P1807</name>
</gene>
<proteinExistence type="predicted"/>
<dbReference type="Proteomes" id="UP000231632">
    <property type="component" value="Unassembled WGS sequence"/>
</dbReference>